<reference evidence="2" key="1">
    <citation type="submission" date="2019-02" db="EMBL/GenBank/DDBJ databases">
        <title>Deep-cultivation of Planctomycetes and their phenomic and genomic characterization uncovers novel biology.</title>
        <authorList>
            <person name="Wiegand S."/>
            <person name="Jogler M."/>
            <person name="Boedeker C."/>
            <person name="Pinto D."/>
            <person name="Vollmers J."/>
            <person name="Rivas-Marin E."/>
            <person name="Kohn T."/>
            <person name="Peeters S.H."/>
            <person name="Heuer A."/>
            <person name="Rast P."/>
            <person name="Oberbeckmann S."/>
            <person name="Bunk B."/>
            <person name="Jeske O."/>
            <person name="Meyerdierks A."/>
            <person name="Storesund J.E."/>
            <person name="Kallscheuer N."/>
            <person name="Luecker S."/>
            <person name="Lage O.M."/>
            <person name="Pohl T."/>
            <person name="Merkel B.J."/>
            <person name="Hornburger P."/>
            <person name="Mueller R.-W."/>
            <person name="Bruemmer F."/>
            <person name="Labrenz M."/>
            <person name="Spormann A.M."/>
            <person name="Op den Camp H."/>
            <person name="Overmann J."/>
            <person name="Amann R."/>
            <person name="Jetten M.S.M."/>
            <person name="Mascher T."/>
            <person name="Medema M.H."/>
            <person name="Devos D.P."/>
            <person name="Kaster A.-K."/>
            <person name="Ovreas L."/>
            <person name="Rohde M."/>
            <person name="Galperin M.Y."/>
            <person name="Jogler C."/>
        </authorList>
    </citation>
    <scope>NUCLEOTIDE SEQUENCE [LARGE SCALE GENOMIC DNA]</scope>
    <source>
        <strain evidence="2">Pan97</strain>
    </source>
</reference>
<organism evidence="1 2">
    <name type="scientific">Bremerella volcania</name>
    <dbReference type="NCBI Taxonomy" id="2527984"/>
    <lineage>
        <taxon>Bacteria</taxon>
        <taxon>Pseudomonadati</taxon>
        <taxon>Planctomycetota</taxon>
        <taxon>Planctomycetia</taxon>
        <taxon>Pirellulales</taxon>
        <taxon>Pirellulaceae</taxon>
        <taxon>Bremerella</taxon>
    </lineage>
</organism>
<protein>
    <submittedName>
        <fullName evidence="1">Uncharacterized protein</fullName>
    </submittedName>
</protein>
<sequence length="147" mass="16730">MDLAGRCVLYEPQPCWAPRLRGLAPTSTAGLVEVRVASEVMKLLSEESQRLLMVALRSSMTAAQVAARLRQVAEVRQRWPACHVFLLLDERMEAWHPACWEMGSGLVFIGPRSLPVIRRTIERFLSRLPEPKDTPAEQNDPLDWLPW</sequence>
<name>A0A518C546_9BACT</name>
<dbReference type="KEGG" id="bvo:Pan97_13570"/>
<proteinExistence type="predicted"/>
<dbReference type="AlphaFoldDB" id="A0A518C546"/>
<evidence type="ECO:0000313" key="2">
    <source>
        <dbReference type="Proteomes" id="UP000318626"/>
    </source>
</evidence>
<dbReference type="EMBL" id="CP036289">
    <property type="protein sequence ID" value="QDU74350.1"/>
    <property type="molecule type" value="Genomic_DNA"/>
</dbReference>
<evidence type="ECO:0000313" key="1">
    <source>
        <dbReference type="EMBL" id="QDU74350.1"/>
    </source>
</evidence>
<gene>
    <name evidence="1" type="ORF">Pan97_13570</name>
</gene>
<keyword evidence="2" id="KW-1185">Reference proteome</keyword>
<dbReference type="Proteomes" id="UP000318626">
    <property type="component" value="Chromosome"/>
</dbReference>
<accession>A0A518C546</accession>